<organism evidence="2">
    <name type="scientific">termite gut metagenome</name>
    <dbReference type="NCBI Taxonomy" id="433724"/>
    <lineage>
        <taxon>unclassified sequences</taxon>
        <taxon>metagenomes</taxon>
        <taxon>organismal metagenomes</taxon>
    </lineage>
</organism>
<reference evidence="2" key="1">
    <citation type="submission" date="2019-03" db="EMBL/GenBank/DDBJ databases">
        <title>Single cell metagenomics reveals metabolic interactions within the superorganism composed of flagellate Streblomastix strix and complex community of Bacteroidetes bacteria on its surface.</title>
        <authorList>
            <person name="Treitli S.C."/>
            <person name="Kolisko M."/>
            <person name="Husnik F."/>
            <person name="Keeling P."/>
            <person name="Hampl V."/>
        </authorList>
    </citation>
    <scope>NUCLEOTIDE SEQUENCE</scope>
    <source>
        <strain evidence="2">STM</strain>
    </source>
</reference>
<name>A0A5J4QWA0_9ZZZZ</name>
<accession>A0A5J4QWA0</accession>
<dbReference type="Pfam" id="PF24391">
    <property type="entry name" value="HD-CE"/>
    <property type="match status" value="1"/>
</dbReference>
<feature type="domain" description="HD-CE" evidence="1">
    <location>
        <begin position="4"/>
        <end position="102"/>
    </location>
</feature>
<dbReference type="EMBL" id="SNRY01002294">
    <property type="protein sequence ID" value="KAA6325782.1"/>
    <property type="molecule type" value="Genomic_DNA"/>
</dbReference>
<evidence type="ECO:0000259" key="1">
    <source>
        <dbReference type="Pfam" id="PF24391"/>
    </source>
</evidence>
<evidence type="ECO:0000313" key="2">
    <source>
        <dbReference type="EMBL" id="KAA6325782.1"/>
    </source>
</evidence>
<dbReference type="AlphaFoldDB" id="A0A5J4QWA0"/>
<proteinExistence type="predicted"/>
<gene>
    <name evidence="2" type="ORF">EZS27_025038</name>
</gene>
<protein>
    <recommendedName>
        <fullName evidence="1">HD-CE domain-containing protein</fullName>
    </recommendedName>
</protein>
<sequence>MVTKGDFELTPTEAFVLGGTFLIHDLGMGLASFPNGIKELKKETIWKDTVASLLRKKYNRPIRDDDFLELDSAIERSATENVLRLLHAKHAEKLALISWKDKENKDIF</sequence>
<dbReference type="InterPro" id="IPR056471">
    <property type="entry name" value="HD-CE"/>
</dbReference>
<comment type="caution">
    <text evidence="2">The sequence shown here is derived from an EMBL/GenBank/DDBJ whole genome shotgun (WGS) entry which is preliminary data.</text>
</comment>